<dbReference type="GO" id="GO:0006508">
    <property type="term" value="P:proteolysis"/>
    <property type="evidence" value="ECO:0007669"/>
    <property type="project" value="InterPro"/>
</dbReference>
<protein>
    <submittedName>
        <fullName evidence="4">Alpha/beta-hydrolase</fullName>
    </submittedName>
</protein>
<dbReference type="STRING" id="61395.A0A1Y1W2P0"/>
<dbReference type="PANTHER" id="PTHR43248">
    <property type="entry name" value="2-SUCCINYL-6-HYDROXY-2,4-CYCLOHEXADIENE-1-CARBOXYLATE SYNTHASE"/>
    <property type="match status" value="1"/>
</dbReference>
<comment type="caution">
    <text evidence="4">The sequence shown here is derived from an EMBL/GenBank/DDBJ whole genome shotgun (WGS) entry which is preliminary data.</text>
</comment>
<dbReference type="InterPro" id="IPR002410">
    <property type="entry name" value="Peptidase_S33"/>
</dbReference>
<evidence type="ECO:0000259" key="3">
    <source>
        <dbReference type="Pfam" id="PF00561"/>
    </source>
</evidence>
<evidence type="ECO:0000256" key="1">
    <source>
        <dbReference type="ARBA" id="ARBA00010088"/>
    </source>
</evidence>
<evidence type="ECO:0000313" key="5">
    <source>
        <dbReference type="Proteomes" id="UP000193922"/>
    </source>
</evidence>
<dbReference type="PRINTS" id="PR00793">
    <property type="entry name" value="PROAMNOPTASE"/>
</dbReference>
<dbReference type="AlphaFoldDB" id="A0A1Y1W2P0"/>
<dbReference type="GO" id="GO:0008233">
    <property type="term" value="F:peptidase activity"/>
    <property type="evidence" value="ECO:0007669"/>
    <property type="project" value="InterPro"/>
</dbReference>
<dbReference type="OrthoDB" id="1898734at2759"/>
<dbReference type="InterPro" id="IPR000073">
    <property type="entry name" value="AB_hydrolase_1"/>
</dbReference>
<dbReference type="Gene3D" id="3.40.50.1820">
    <property type="entry name" value="alpha/beta hydrolase"/>
    <property type="match status" value="1"/>
</dbReference>
<dbReference type="SUPFAM" id="SSF53474">
    <property type="entry name" value="alpha/beta-Hydrolases"/>
    <property type="match status" value="1"/>
</dbReference>
<accession>A0A1Y1W2P0</accession>
<comment type="similarity">
    <text evidence="1">Belongs to the peptidase S33 family.</text>
</comment>
<dbReference type="PANTHER" id="PTHR43248:SF2">
    <property type="entry name" value="PROLYL AMINOPEPTIDASE"/>
    <property type="match status" value="1"/>
</dbReference>
<proteinExistence type="inferred from homology"/>
<dbReference type="InterPro" id="IPR029058">
    <property type="entry name" value="AB_hydrolase_fold"/>
</dbReference>
<reference evidence="4 5" key="1">
    <citation type="submission" date="2016-07" db="EMBL/GenBank/DDBJ databases">
        <title>Pervasive Adenine N6-methylation of Active Genes in Fungi.</title>
        <authorList>
            <consortium name="DOE Joint Genome Institute"/>
            <person name="Mondo S.J."/>
            <person name="Dannebaum R.O."/>
            <person name="Kuo R.C."/>
            <person name="Labutti K."/>
            <person name="Haridas S."/>
            <person name="Kuo A."/>
            <person name="Salamov A."/>
            <person name="Ahrendt S.R."/>
            <person name="Lipzen A."/>
            <person name="Sullivan W."/>
            <person name="Andreopoulos W.B."/>
            <person name="Clum A."/>
            <person name="Lindquist E."/>
            <person name="Daum C."/>
            <person name="Ramamoorthy G.K."/>
            <person name="Gryganskyi A."/>
            <person name="Culley D."/>
            <person name="Magnuson J.K."/>
            <person name="James T.Y."/>
            <person name="O'Malley M.A."/>
            <person name="Stajich J.E."/>
            <person name="Spatafora J.W."/>
            <person name="Visel A."/>
            <person name="Grigoriev I.V."/>
        </authorList>
    </citation>
    <scope>NUCLEOTIDE SEQUENCE [LARGE SCALE GENOMIC DNA]</scope>
    <source>
        <strain evidence="4 5">ATCC 12442</strain>
    </source>
</reference>
<keyword evidence="2 4" id="KW-0378">Hydrolase</keyword>
<sequence length="415" mass="46358">MWNSASFTTLHNGDALYDAAFAFIHVPFTSHEPAAWCTSSTAQTSSRTLSPAVLCMSASSTARSTTPSPDSNETVRVFARHIVPLDKKDDMHKLPFMLYLQGGPGFEGGWYKTAIDNGYQILLLDQRGTGFSSAISADSLDAKFSTTEEKVKYVAQFRADNIVRDSEHIRKILCAGRDDDTSKFALLGQSFGGFCITTYLSMFPEGISKAFITGGVPPLVDSPDQAHDTPQQSSTYGKYPRDIARIKQIMLYLNEHNVTLPDSRKPVSTPIPAARNQLWVHGWLRQRPPASRQGYPRSGYEWELPASGLHTGSLPITSSEISQKSEDEPVYLTGETVYPWMLDEFPELRRTEGEYQGWGQLYDENALRKNTVPVAGVSYYNDMFVDFYLSEKTAQTVKGFHQWVTNEYLHNGHAC</sequence>
<dbReference type="Pfam" id="PF00561">
    <property type="entry name" value="Abhydrolase_1"/>
    <property type="match status" value="1"/>
</dbReference>
<gene>
    <name evidence="4" type="ORF">DL89DRAFT_259052</name>
</gene>
<dbReference type="GeneID" id="63802299"/>
<dbReference type="Proteomes" id="UP000193922">
    <property type="component" value="Unassembled WGS sequence"/>
</dbReference>
<evidence type="ECO:0000256" key="2">
    <source>
        <dbReference type="ARBA" id="ARBA00022801"/>
    </source>
</evidence>
<feature type="domain" description="AB hydrolase-1" evidence="3">
    <location>
        <begin position="97"/>
        <end position="257"/>
    </location>
</feature>
<evidence type="ECO:0000313" key="4">
    <source>
        <dbReference type="EMBL" id="ORX67799.1"/>
    </source>
</evidence>
<name>A0A1Y1W2P0_9FUNG</name>
<keyword evidence="5" id="KW-1185">Reference proteome</keyword>
<dbReference type="EMBL" id="MCFD01000011">
    <property type="protein sequence ID" value="ORX67799.1"/>
    <property type="molecule type" value="Genomic_DNA"/>
</dbReference>
<dbReference type="RefSeq" id="XP_040741645.1">
    <property type="nucleotide sequence ID" value="XM_040885651.1"/>
</dbReference>
<organism evidence="4 5">
    <name type="scientific">Linderina pennispora</name>
    <dbReference type="NCBI Taxonomy" id="61395"/>
    <lineage>
        <taxon>Eukaryota</taxon>
        <taxon>Fungi</taxon>
        <taxon>Fungi incertae sedis</taxon>
        <taxon>Zoopagomycota</taxon>
        <taxon>Kickxellomycotina</taxon>
        <taxon>Kickxellomycetes</taxon>
        <taxon>Kickxellales</taxon>
        <taxon>Kickxellaceae</taxon>
        <taxon>Linderina</taxon>
    </lineage>
</organism>
<dbReference type="InterPro" id="IPR051601">
    <property type="entry name" value="Serine_prot/Carboxylest_S33"/>
</dbReference>